<gene>
    <name evidence="3" type="ORF">PCOR1329_LOCUS61948</name>
</gene>
<comment type="caution">
    <text evidence="3">The sequence shown here is derived from an EMBL/GenBank/DDBJ whole genome shotgun (WGS) entry which is preliminary data.</text>
</comment>
<reference evidence="3" key="1">
    <citation type="submission" date="2023-10" db="EMBL/GenBank/DDBJ databases">
        <authorList>
            <person name="Chen Y."/>
            <person name="Shah S."/>
            <person name="Dougan E. K."/>
            <person name="Thang M."/>
            <person name="Chan C."/>
        </authorList>
    </citation>
    <scope>NUCLEOTIDE SEQUENCE [LARGE SCALE GENOMIC DNA]</scope>
</reference>
<evidence type="ECO:0000313" key="3">
    <source>
        <dbReference type="EMBL" id="CAK0878069.1"/>
    </source>
</evidence>
<evidence type="ECO:0000256" key="2">
    <source>
        <dbReference type="SAM" id="MobiDB-lite"/>
    </source>
</evidence>
<dbReference type="Proteomes" id="UP001189429">
    <property type="component" value="Unassembled WGS sequence"/>
</dbReference>
<feature type="compositionally biased region" description="Low complexity" evidence="2">
    <location>
        <begin position="222"/>
        <end position="239"/>
    </location>
</feature>
<feature type="region of interest" description="Disordered" evidence="2">
    <location>
        <begin position="105"/>
        <end position="148"/>
    </location>
</feature>
<feature type="coiled-coil region" evidence="1">
    <location>
        <begin position="155"/>
        <end position="219"/>
    </location>
</feature>
<proteinExistence type="predicted"/>
<keyword evidence="1" id="KW-0175">Coiled coil</keyword>
<evidence type="ECO:0000256" key="1">
    <source>
        <dbReference type="SAM" id="Coils"/>
    </source>
</evidence>
<sequence length="349" mass="36654">MENGVRLEEPRIRYYETLDTVNEAIFPDLSGKSLVSALTRHQVFRQAGTDCGYWVMHYLELEVRGLSGEGGAPIATPRIRKKAEENQTLRQEVKDAGRKFMEHQIHEASGKSSKPAGQGGAQKEVAKEAPEAPPQGKPAAETQAQGEAAAEAKALAKAAAQAGAQESAAAEAEAQVKAAAEAKAQAKAAAQAEAQGKAAAEAEAQVKAAAQAEAQAKAAAEGNAQAKGASETEAQPKAAAEAEARAKAPGEAEAGAKAKAAAAEGMAQKEAQEQLAASERKEKGQRGFEKWLRSLPLPVLQAAFDQIQFASLNKDECQAYVSHMEMIQTVQVCAKGEYRSGCVACSHEH</sequence>
<protein>
    <submittedName>
        <fullName evidence="3">Uncharacterized protein</fullName>
    </submittedName>
</protein>
<name>A0ABN9VY06_9DINO</name>
<feature type="compositionally biased region" description="Basic and acidic residues" evidence="2">
    <location>
        <begin position="240"/>
        <end position="256"/>
    </location>
</feature>
<evidence type="ECO:0000313" key="4">
    <source>
        <dbReference type="Proteomes" id="UP001189429"/>
    </source>
</evidence>
<feature type="non-terminal residue" evidence="3">
    <location>
        <position position="349"/>
    </location>
</feature>
<keyword evidence="4" id="KW-1185">Reference proteome</keyword>
<feature type="compositionally biased region" description="Low complexity" evidence="2">
    <location>
        <begin position="257"/>
        <end position="269"/>
    </location>
</feature>
<dbReference type="EMBL" id="CAUYUJ010017807">
    <property type="protein sequence ID" value="CAK0878069.1"/>
    <property type="molecule type" value="Genomic_DNA"/>
</dbReference>
<accession>A0ABN9VY06</accession>
<organism evidence="3 4">
    <name type="scientific">Prorocentrum cordatum</name>
    <dbReference type="NCBI Taxonomy" id="2364126"/>
    <lineage>
        <taxon>Eukaryota</taxon>
        <taxon>Sar</taxon>
        <taxon>Alveolata</taxon>
        <taxon>Dinophyceae</taxon>
        <taxon>Prorocentrales</taxon>
        <taxon>Prorocentraceae</taxon>
        <taxon>Prorocentrum</taxon>
    </lineage>
</organism>
<feature type="compositionally biased region" description="Low complexity" evidence="2">
    <location>
        <begin position="139"/>
        <end position="148"/>
    </location>
</feature>
<feature type="region of interest" description="Disordered" evidence="2">
    <location>
        <begin position="222"/>
        <end position="282"/>
    </location>
</feature>